<keyword evidence="2" id="KW-1185">Reference proteome</keyword>
<dbReference type="EMBL" id="FWZT01000007">
    <property type="protein sequence ID" value="SMF22625.1"/>
    <property type="molecule type" value="Genomic_DNA"/>
</dbReference>
<dbReference type="AlphaFoldDB" id="A0A1Y6BQA6"/>
<organism evidence="1 2">
    <name type="scientific">Pseudobacteriovorax antillogorgiicola</name>
    <dbReference type="NCBI Taxonomy" id="1513793"/>
    <lineage>
        <taxon>Bacteria</taxon>
        <taxon>Pseudomonadati</taxon>
        <taxon>Bdellovibrionota</taxon>
        <taxon>Oligoflexia</taxon>
        <taxon>Oligoflexales</taxon>
        <taxon>Pseudobacteriovoracaceae</taxon>
        <taxon>Pseudobacteriovorax</taxon>
    </lineage>
</organism>
<evidence type="ECO:0000313" key="1">
    <source>
        <dbReference type="EMBL" id="SMF22625.1"/>
    </source>
</evidence>
<evidence type="ECO:0000313" key="2">
    <source>
        <dbReference type="Proteomes" id="UP000192907"/>
    </source>
</evidence>
<proteinExistence type="predicted"/>
<accession>A0A1Y6BQA6</accession>
<dbReference type="STRING" id="1513793.SAMN06296036_107215"/>
<evidence type="ECO:0008006" key="3">
    <source>
        <dbReference type="Google" id="ProtNLM"/>
    </source>
</evidence>
<reference evidence="2" key="1">
    <citation type="submission" date="2017-04" db="EMBL/GenBank/DDBJ databases">
        <authorList>
            <person name="Varghese N."/>
            <person name="Submissions S."/>
        </authorList>
    </citation>
    <scope>NUCLEOTIDE SEQUENCE [LARGE SCALE GENOMIC DNA]</scope>
    <source>
        <strain evidence="2">RKEM611</strain>
    </source>
</reference>
<protein>
    <recommendedName>
        <fullName evidence="3">Response regulatory domain-containing protein</fullName>
    </recommendedName>
</protein>
<sequence>MDSEHLRPKMLLLEPDFLWRRTMARFAEKHGFRVQLVTSFSELKKRWHKFEPDVLVTSNDVRHHKTASEMTYLFGRTPTLIIYGASQRRKSLPKDPYTEGIARNQGAISICEKAKNMIKEL</sequence>
<dbReference type="RefSeq" id="WP_132318251.1">
    <property type="nucleotide sequence ID" value="NZ_FWZT01000007.1"/>
</dbReference>
<dbReference type="Proteomes" id="UP000192907">
    <property type="component" value="Unassembled WGS sequence"/>
</dbReference>
<gene>
    <name evidence="1" type="ORF">SAMN06296036_107215</name>
</gene>
<name>A0A1Y6BQA6_9BACT</name>